<reference evidence="2 3" key="1">
    <citation type="submission" date="2021-08" db="EMBL/GenBank/DDBJ databases">
        <title>Comparative Genomics Analysis of the Genus Qipengyuania Reveals Extensive Genetic Diversity and Metabolic Versatility, Including the Description of Fifteen Novel Species.</title>
        <authorList>
            <person name="Liu Y."/>
        </authorList>
    </citation>
    <scope>NUCLEOTIDE SEQUENCE [LARGE SCALE GENOMIC DNA]</scope>
    <source>
        <strain evidence="2 3">1NDH1</strain>
    </source>
</reference>
<evidence type="ECO:0000313" key="3">
    <source>
        <dbReference type="Proteomes" id="UP000824321"/>
    </source>
</evidence>
<name>A0ABX9A1K4_9SPHN</name>
<protein>
    <recommendedName>
        <fullName evidence="4">Lasso RiPP family leader peptide-containing protein</fullName>
    </recommendedName>
</protein>
<keyword evidence="3" id="KW-1185">Reference proteome</keyword>
<organism evidence="2 3">
    <name type="scientific">Qipengyuania gelatinilytica</name>
    <dbReference type="NCBI Taxonomy" id="2867231"/>
    <lineage>
        <taxon>Bacteria</taxon>
        <taxon>Pseudomonadati</taxon>
        <taxon>Pseudomonadota</taxon>
        <taxon>Alphaproteobacteria</taxon>
        <taxon>Sphingomonadales</taxon>
        <taxon>Erythrobacteraceae</taxon>
        <taxon>Qipengyuania</taxon>
    </lineage>
</organism>
<evidence type="ECO:0008006" key="4">
    <source>
        <dbReference type="Google" id="ProtNLM"/>
    </source>
</evidence>
<gene>
    <name evidence="2" type="ORF">K3136_07965</name>
</gene>
<feature type="compositionally biased region" description="Polar residues" evidence="1">
    <location>
        <begin position="1"/>
        <end position="12"/>
    </location>
</feature>
<feature type="region of interest" description="Disordered" evidence="1">
    <location>
        <begin position="1"/>
        <end position="20"/>
    </location>
</feature>
<sequence>MKTTDNKAQGQKPQWEKPALVRLGTIRDIAQGPIPLDQANNNKKS</sequence>
<accession>A0ABX9A1K4</accession>
<dbReference type="EMBL" id="CP081294">
    <property type="protein sequence ID" value="QZD94049.1"/>
    <property type="molecule type" value="Genomic_DNA"/>
</dbReference>
<dbReference type="RefSeq" id="WP_221429815.1">
    <property type="nucleotide sequence ID" value="NZ_CP081294.1"/>
</dbReference>
<proteinExistence type="predicted"/>
<evidence type="ECO:0000256" key="1">
    <source>
        <dbReference type="SAM" id="MobiDB-lite"/>
    </source>
</evidence>
<evidence type="ECO:0000313" key="2">
    <source>
        <dbReference type="EMBL" id="QZD94049.1"/>
    </source>
</evidence>
<dbReference type="Proteomes" id="UP000824321">
    <property type="component" value="Chromosome"/>
</dbReference>